<reference evidence="2 3" key="1">
    <citation type="submission" date="2016-11" db="EMBL/GenBank/DDBJ databases">
        <authorList>
            <person name="Jaros S."/>
            <person name="Januszkiewicz K."/>
            <person name="Wedrychowicz H."/>
        </authorList>
    </citation>
    <scope>NUCLEOTIDE SEQUENCE [LARGE SCALE GENOMIC DNA]</scope>
    <source>
        <strain evidence="2 3">DSM 26897</strain>
    </source>
</reference>
<organism evidence="2 3">
    <name type="scientific">Cnuella takakiae</name>
    <dbReference type="NCBI Taxonomy" id="1302690"/>
    <lineage>
        <taxon>Bacteria</taxon>
        <taxon>Pseudomonadati</taxon>
        <taxon>Bacteroidota</taxon>
        <taxon>Chitinophagia</taxon>
        <taxon>Chitinophagales</taxon>
        <taxon>Chitinophagaceae</taxon>
        <taxon>Cnuella</taxon>
    </lineage>
</organism>
<dbReference type="Gene3D" id="2.30.110.10">
    <property type="entry name" value="Electron Transport, Fmn-binding Protein, Chain A"/>
    <property type="match status" value="1"/>
</dbReference>
<dbReference type="EMBL" id="FQUO01000004">
    <property type="protein sequence ID" value="SHF00399.1"/>
    <property type="molecule type" value="Genomic_DNA"/>
</dbReference>
<sequence>MDSINRNQPEDNFESLHSDEAIAKIKELVDKAAICFFCTKLEQQPFATRPMSVQEVDEQGNLWFLSANDSHKNAEISNNPKVHLLFQGSAHSDFLSLYGSATISTDKQKIKDLWNPILKTWFTEGIDDPRITVIKVSPEDGYYWDTKHNQAVAFAKRLVGAALGKTLDDSIEGTLVP</sequence>
<gene>
    <name evidence="2" type="ORF">SAMN05444008_104143</name>
</gene>
<keyword evidence="3" id="KW-1185">Reference proteome</keyword>
<proteinExistence type="predicted"/>
<evidence type="ECO:0000259" key="1">
    <source>
        <dbReference type="Pfam" id="PF16242"/>
    </source>
</evidence>
<dbReference type="STRING" id="1302690.BUE76_14895"/>
<dbReference type="PANTHER" id="PTHR34818:SF1">
    <property type="entry name" value="PROTEIN BLI-3"/>
    <property type="match status" value="1"/>
</dbReference>
<evidence type="ECO:0000313" key="3">
    <source>
        <dbReference type="Proteomes" id="UP000184368"/>
    </source>
</evidence>
<dbReference type="Pfam" id="PF16242">
    <property type="entry name" value="Pyrid_ox_like"/>
    <property type="match status" value="1"/>
</dbReference>
<dbReference type="SUPFAM" id="SSF50475">
    <property type="entry name" value="FMN-binding split barrel"/>
    <property type="match status" value="1"/>
</dbReference>
<name>A0A1M4Y3Y4_9BACT</name>
<dbReference type="InterPro" id="IPR052917">
    <property type="entry name" value="Stress-Dev_Protein"/>
</dbReference>
<accession>A0A1M4Y3Y4</accession>
<evidence type="ECO:0000313" key="2">
    <source>
        <dbReference type="EMBL" id="SHF00399.1"/>
    </source>
</evidence>
<dbReference type="OrthoDB" id="1432662at2"/>
<dbReference type="InterPro" id="IPR012349">
    <property type="entry name" value="Split_barrel_FMN-bd"/>
</dbReference>
<dbReference type="Proteomes" id="UP000184368">
    <property type="component" value="Unassembled WGS sequence"/>
</dbReference>
<dbReference type="InterPro" id="IPR038725">
    <property type="entry name" value="YdaG_split_barrel_FMN-bd"/>
</dbReference>
<dbReference type="RefSeq" id="WP_073041275.1">
    <property type="nucleotide sequence ID" value="NZ_FQUO01000004.1"/>
</dbReference>
<protein>
    <submittedName>
        <fullName evidence="2">General stress protein 26</fullName>
    </submittedName>
</protein>
<dbReference type="AlphaFoldDB" id="A0A1M4Y3Y4"/>
<dbReference type="PANTHER" id="PTHR34818">
    <property type="entry name" value="PROTEIN BLI-3"/>
    <property type="match status" value="1"/>
</dbReference>
<feature type="domain" description="General stress protein FMN-binding split barrel" evidence="1">
    <location>
        <begin position="20"/>
        <end position="167"/>
    </location>
</feature>